<dbReference type="Proteomes" id="UP000041254">
    <property type="component" value="Unassembled WGS sequence"/>
</dbReference>
<proteinExistence type="predicted"/>
<reference evidence="1 2" key="1">
    <citation type="submission" date="2014-11" db="EMBL/GenBank/DDBJ databases">
        <authorList>
            <person name="Zhu J."/>
            <person name="Qi W."/>
            <person name="Song R."/>
        </authorList>
    </citation>
    <scope>NUCLEOTIDE SEQUENCE [LARGE SCALE GENOMIC DNA]</scope>
</reference>
<gene>
    <name evidence="1" type="ORF">Vbra_3697</name>
</gene>
<dbReference type="VEuPathDB" id="CryptoDB:Vbra_3697"/>
<dbReference type="EMBL" id="CDMY01000164">
    <property type="protein sequence ID" value="CEL93436.1"/>
    <property type="molecule type" value="Genomic_DNA"/>
</dbReference>
<keyword evidence="2" id="KW-1185">Reference proteome</keyword>
<evidence type="ECO:0000313" key="2">
    <source>
        <dbReference type="Proteomes" id="UP000041254"/>
    </source>
</evidence>
<protein>
    <submittedName>
        <fullName evidence="1">Uncharacterized protein</fullName>
    </submittedName>
</protein>
<dbReference type="InParanoid" id="A0A0G4EDI4"/>
<name>A0A0G4EDI4_VITBC</name>
<sequence>MAVWCGVTPLPLVCSRPPLRLCPADPSSPAPQCSGPSSMLPLHGACSSQSTLDHDGHRITPGPRAQRHSVPSVRVRYVMRMDCHCSVVVAHTPVGLVVSMVLVVCRVAWDTLLATAGCRVSWCLTGSHLLRGAHPLYLGAGVLVVSCVGCLG</sequence>
<evidence type="ECO:0000313" key="1">
    <source>
        <dbReference type="EMBL" id="CEL93436.1"/>
    </source>
</evidence>
<dbReference type="AlphaFoldDB" id="A0A0G4EDI4"/>
<accession>A0A0G4EDI4</accession>
<organism evidence="1 2">
    <name type="scientific">Vitrella brassicaformis (strain CCMP3155)</name>
    <dbReference type="NCBI Taxonomy" id="1169540"/>
    <lineage>
        <taxon>Eukaryota</taxon>
        <taxon>Sar</taxon>
        <taxon>Alveolata</taxon>
        <taxon>Colpodellida</taxon>
        <taxon>Vitrellaceae</taxon>
        <taxon>Vitrella</taxon>
    </lineage>
</organism>